<reference evidence="1 2" key="1">
    <citation type="journal article" date="2020" name="Nature">
        <title>Six reference-quality genomes reveal evolution of bat adaptations.</title>
        <authorList>
            <person name="Jebb D."/>
            <person name="Huang Z."/>
            <person name="Pippel M."/>
            <person name="Hughes G.M."/>
            <person name="Lavrichenko K."/>
            <person name="Devanna P."/>
            <person name="Winkler S."/>
            <person name="Jermiin L.S."/>
            <person name="Skirmuntt E.C."/>
            <person name="Katzourakis A."/>
            <person name="Burkitt-Gray L."/>
            <person name="Ray D.A."/>
            <person name="Sullivan K.A.M."/>
            <person name="Roscito J.G."/>
            <person name="Kirilenko B.M."/>
            <person name="Davalos L.M."/>
            <person name="Corthals A.P."/>
            <person name="Power M.L."/>
            <person name="Jones G."/>
            <person name="Ransome R.D."/>
            <person name="Dechmann D.K.N."/>
            <person name="Locatelli A.G."/>
            <person name="Puechmaille S.J."/>
            <person name="Fedrigo O."/>
            <person name="Jarvis E.D."/>
            <person name="Hiller M."/>
            <person name="Vernes S.C."/>
            <person name="Myers E.W."/>
            <person name="Teeling E.C."/>
        </authorList>
    </citation>
    <scope>NUCLEOTIDE SEQUENCE [LARGE SCALE GENOMIC DNA]</scope>
    <source>
        <strain evidence="1">Bat1K_MPI-CBG_1</strain>
    </source>
</reference>
<accession>A0A833YPV8</accession>
<gene>
    <name evidence="1" type="ORF">HJG60_009115</name>
</gene>
<sequence length="135" mass="15299">MPLPFLSSGSSQKDRQEQAEVRMGRIWDPELAACCSECKMMRPLCKNGLVASQNVKHGITIWPSNSAPRYLPRRHGSLRPHKSWCTHVIAAPFIRVKKCGGTPKCVSTHEQINKMQILLRYNKEGTDVHSNTDTW</sequence>
<organism evidence="1 2">
    <name type="scientific">Phyllostomus discolor</name>
    <name type="common">pale spear-nosed bat</name>
    <dbReference type="NCBI Taxonomy" id="89673"/>
    <lineage>
        <taxon>Eukaryota</taxon>
        <taxon>Metazoa</taxon>
        <taxon>Chordata</taxon>
        <taxon>Craniata</taxon>
        <taxon>Vertebrata</taxon>
        <taxon>Euteleostomi</taxon>
        <taxon>Mammalia</taxon>
        <taxon>Eutheria</taxon>
        <taxon>Laurasiatheria</taxon>
        <taxon>Chiroptera</taxon>
        <taxon>Yangochiroptera</taxon>
        <taxon>Phyllostomidae</taxon>
        <taxon>Phyllostominae</taxon>
        <taxon>Phyllostomus</taxon>
    </lineage>
</organism>
<comment type="caution">
    <text evidence="1">The sequence shown here is derived from an EMBL/GenBank/DDBJ whole genome shotgun (WGS) entry which is preliminary data.</text>
</comment>
<evidence type="ECO:0000313" key="2">
    <source>
        <dbReference type="Proteomes" id="UP000664940"/>
    </source>
</evidence>
<dbReference type="AlphaFoldDB" id="A0A833YPV8"/>
<dbReference type="Proteomes" id="UP000664940">
    <property type="component" value="Unassembled WGS sequence"/>
</dbReference>
<name>A0A833YPV8_9CHIR</name>
<dbReference type="EMBL" id="JABVXQ010000014">
    <property type="protein sequence ID" value="KAF6078238.1"/>
    <property type="molecule type" value="Genomic_DNA"/>
</dbReference>
<proteinExistence type="predicted"/>
<evidence type="ECO:0000313" key="1">
    <source>
        <dbReference type="EMBL" id="KAF6078238.1"/>
    </source>
</evidence>
<protein>
    <submittedName>
        <fullName evidence="1">Uncharacterized protein</fullName>
    </submittedName>
</protein>